<dbReference type="PANTHER" id="PTHR43431">
    <property type="entry name" value="OXIDOREDUCTASE, SHORT CHAIN DEHYDROGENASE/REDUCTASE FAMILY (AFU_ORTHOLOGUE AFUA_5G14000)"/>
    <property type="match status" value="1"/>
</dbReference>
<dbReference type="Gene3D" id="3.40.50.720">
    <property type="entry name" value="NAD(P)-binding Rossmann-like Domain"/>
    <property type="match status" value="1"/>
</dbReference>
<gene>
    <name evidence="1" type="ORF">AU255_03430</name>
</gene>
<name>A0A1V8M5W9_9GAMM</name>
<evidence type="ECO:0000313" key="1">
    <source>
        <dbReference type="EMBL" id="OQK16964.1"/>
    </source>
</evidence>
<reference evidence="1 2" key="1">
    <citation type="submission" date="2015-12" db="EMBL/GenBank/DDBJ databases">
        <authorList>
            <person name="Shamseldin A."/>
            <person name="Moawad H."/>
            <person name="Abd El-Rahim W.M."/>
            <person name="Sadowsky M.J."/>
        </authorList>
    </citation>
    <scope>NUCLEOTIDE SEQUENCE [LARGE SCALE GENOMIC DNA]</scope>
    <source>
        <strain evidence="1 2">WF1</strain>
    </source>
</reference>
<evidence type="ECO:0000313" key="2">
    <source>
        <dbReference type="Proteomes" id="UP000191980"/>
    </source>
</evidence>
<dbReference type="OrthoDB" id="5513072at2"/>
<sequence>MSQQPSAVIIGVGPERGLGATLAKHCAAKGLHVYIAGRSEEKLLQVVNRIVENGGQATSVVADATQEYDINHLFDVIHFDGAALELAVYNVDSNIPAPILETQAETFTRLWQQNCLGAFLFGKEVIECMLPNKQGTLIFTGATASLRAKPPFTAFASAKAALRSLAQGLAREFSPAGIHVVHAIIDGVINGDRAAQQFPDYYQSKGEEGMLNLEAIAETYWSMHCQHPSAWTHELDLRPFKEPF</sequence>
<dbReference type="InterPro" id="IPR002347">
    <property type="entry name" value="SDR_fam"/>
</dbReference>
<dbReference type="EMBL" id="LPUF01000001">
    <property type="protein sequence ID" value="OQK16964.1"/>
    <property type="molecule type" value="Genomic_DNA"/>
</dbReference>
<dbReference type="InterPro" id="IPR036291">
    <property type="entry name" value="NAD(P)-bd_dom_sf"/>
</dbReference>
<dbReference type="STRING" id="1420851.AU255_03430"/>
<accession>A0A1V8M5W9</accession>
<proteinExistence type="predicted"/>
<keyword evidence="2" id="KW-1185">Reference proteome</keyword>
<dbReference type="Proteomes" id="UP000191980">
    <property type="component" value="Unassembled WGS sequence"/>
</dbReference>
<protein>
    <submittedName>
        <fullName evidence="1">Glucose 1-dehydrogenase</fullName>
    </submittedName>
</protein>
<dbReference type="SUPFAM" id="SSF51735">
    <property type="entry name" value="NAD(P)-binding Rossmann-fold domains"/>
    <property type="match status" value="1"/>
</dbReference>
<dbReference type="PANTHER" id="PTHR43431:SF7">
    <property type="entry name" value="OXIDOREDUCTASE, SHORT CHAIN DEHYDROGENASE_REDUCTASE FAMILY (AFU_ORTHOLOGUE AFUA_5G14000)"/>
    <property type="match status" value="1"/>
</dbReference>
<dbReference type="PRINTS" id="PR00081">
    <property type="entry name" value="GDHRDH"/>
</dbReference>
<comment type="caution">
    <text evidence="1">The sequence shown here is derived from an EMBL/GenBank/DDBJ whole genome shotgun (WGS) entry which is preliminary data.</text>
</comment>
<dbReference type="AlphaFoldDB" id="A0A1V8M5W9"/>
<dbReference type="Pfam" id="PF00106">
    <property type="entry name" value="adh_short"/>
    <property type="match status" value="1"/>
</dbReference>
<organism evidence="1 2">
    <name type="scientific">Methyloprofundus sedimenti</name>
    <dbReference type="NCBI Taxonomy" id="1420851"/>
    <lineage>
        <taxon>Bacteria</taxon>
        <taxon>Pseudomonadati</taxon>
        <taxon>Pseudomonadota</taxon>
        <taxon>Gammaproteobacteria</taxon>
        <taxon>Methylococcales</taxon>
        <taxon>Methylococcaceae</taxon>
        <taxon>Methyloprofundus</taxon>
    </lineage>
</organism>
<dbReference type="RefSeq" id="WP_080521579.1">
    <property type="nucleotide sequence ID" value="NZ_LPUF01000001.1"/>
</dbReference>